<sequence>MNDPVTGFQAITVAPLVNGTPDLSRLYVSYAGTNPAHHGDLNTDAQTVIAGRVMATQTEQAVKYATEMQAKHPGASFTTVGHSLGGYLAMYVAAEKHWSCTSFNGPDPWEHLSPQARKWVEQQHAAGENPLRNFLNEWDAIGNAHGNGTGAAIYVTGKPFQDLLTNHNLSTGFRFDGSGRIEGAGVPARNSYQITENLLHAVPPMLREPLAVLVAGALTALQVPVIGESAGRSASTVMVMMDTLAATSLASNIFSAADILTTIKSVNEGLTARMHLDLLEAKNSAFTIPFLTQADIEDCVVTERLRVEDNIDEHAVQAVNRRIDDHVDTIHSLYNGISNAVVHAGEQDARWASAFAGR</sequence>
<protein>
    <recommendedName>
        <fullName evidence="3">Fungal lipase-like domain-containing protein</fullName>
    </recommendedName>
</protein>
<dbReference type="RefSeq" id="WP_179456733.1">
    <property type="nucleotide sequence ID" value="NZ_BAAAPX010000001.1"/>
</dbReference>
<reference evidence="1 2" key="1">
    <citation type="submission" date="2020-07" db="EMBL/GenBank/DDBJ databases">
        <title>Sequencing the genomes of 1000 actinobacteria strains.</title>
        <authorList>
            <person name="Klenk H.-P."/>
        </authorList>
    </citation>
    <scope>NUCLEOTIDE SEQUENCE [LARGE SCALE GENOMIC DNA]</scope>
    <source>
        <strain evidence="1 2">DSM 23871</strain>
    </source>
</reference>
<keyword evidence="2" id="KW-1185">Reference proteome</keyword>
<dbReference type="SUPFAM" id="SSF53474">
    <property type="entry name" value="alpha/beta-Hydrolases"/>
    <property type="match status" value="1"/>
</dbReference>
<dbReference type="EMBL" id="JACCBJ010000001">
    <property type="protein sequence ID" value="NYD74762.1"/>
    <property type="molecule type" value="Genomic_DNA"/>
</dbReference>
<dbReference type="Gene3D" id="3.40.50.1820">
    <property type="entry name" value="alpha/beta hydrolase"/>
    <property type="match status" value="1"/>
</dbReference>
<dbReference type="Proteomes" id="UP000589620">
    <property type="component" value="Unassembled WGS sequence"/>
</dbReference>
<evidence type="ECO:0000313" key="2">
    <source>
        <dbReference type="Proteomes" id="UP000589620"/>
    </source>
</evidence>
<organism evidence="1 2">
    <name type="scientific">Leifsonia soli</name>
    <dbReference type="NCBI Taxonomy" id="582665"/>
    <lineage>
        <taxon>Bacteria</taxon>
        <taxon>Bacillati</taxon>
        <taxon>Actinomycetota</taxon>
        <taxon>Actinomycetes</taxon>
        <taxon>Micrococcales</taxon>
        <taxon>Microbacteriaceae</taxon>
        <taxon>Leifsonia</taxon>
    </lineage>
</organism>
<accession>A0A852T1Q5</accession>
<evidence type="ECO:0008006" key="3">
    <source>
        <dbReference type="Google" id="ProtNLM"/>
    </source>
</evidence>
<proteinExistence type="predicted"/>
<evidence type="ECO:0000313" key="1">
    <source>
        <dbReference type="EMBL" id="NYD74762.1"/>
    </source>
</evidence>
<gene>
    <name evidence="1" type="ORF">BJ963_002281</name>
</gene>
<dbReference type="AlphaFoldDB" id="A0A852T1Q5"/>
<dbReference type="InterPro" id="IPR029058">
    <property type="entry name" value="AB_hydrolase_fold"/>
</dbReference>
<name>A0A852T1Q5_9MICO</name>
<dbReference type="Pfam" id="PF26363">
    <property type="entry name" value="Phospholipase-like"/>
    <property type="match status" value="1"/>
</dbReference>
<comment type="caution">
    <text evidence="1">The sequence shown here is derived from an EMBL/GenBank/DDBJ whole genome shotgun (WGS) entry which is preliminary data.</text>
</comment>